<dbReference type="OrthoDB" id="5950635at2"/>
<dbReference type="SUPFAM" id="SSF140566">
    <property type="entry name" value="FlgN-like"/>
    <property type="match status" value="1"/>
</dbReference>
<accession>A0A370X0R7</accession>
<keyword evidence="4" id="KW-0969">Cilium</keyword>
<dbReference type="Proteomes" id="UP000255334">
    <property type="component" value="Unassembled WGS sequence"/>
</dbReference>
<dbReference type="Gene3D" id="1.20.58.300">
    <property type="entry name" value="FlgN-like"/>
    <property type="match status" value="1"/>
</dbReference>
<gene>
    <name evidence="4" type="ORF">DWU99_15775</name>
</gene>
<keyword evidence="4" id="KW-0282">Flagellum</keyword>
<dbReference type="Pfam" id="PF05130">
    <property type="entry name" value="FlgN"/>
    <property type="match status" value="1"/>
</dbReference>
<sequence>MSPNLQAELGAALRTVLDEMSATTAQLITVLDEEREALTSADAKGLNRAGEAKQMLMRRLEQLDVERLHLSNTSTEAAQQADGAWQELLKSLATCRDKNLRNGALVGQRLTQVRRALSVLTGTDAQAGTYSQNGAVHGTHRSIPLAQA</sequence>
<keyword evidence="3" id="KW-1005">Bacterial flagellum biogenesis</keyword>
<organism evidence="4 5">
    <name type="scientific">Dyella psychrodurans</name>
    <dbReference type="NCBI Taxonomy" id="1927960"/>
    <lineage>
        <taxon>Bacteria</taxon>
        <taxon>Pseudomonadati</taxon>
        <taxon>Pseudomonadota</taxon>
        <taxon>Gammaproteobacteria</taxon>
        <taxon>Lysobacterales</taxon>
        <taxon>Rhodanobacteraceae</taxon>
        <taxon>Dyella</taxon>
    </lineage>
</organism>
<keyword evidence="5" id="KW-1185">Reference proteome</keyword>
<evidence type="ECO:0000313" key="5">
    <source>
        <dbReference type="Proteomes" id="UP000255334"/>
    </source>
</evidence>
<dbReference type="EMBL" id="QRBF01000006">
    <property type="protein sequence ID" value="RDS81880.1"/>
    <property type="molecule type" value="Genomic_DNA"/>
</dbReference>
<proteinExistence type="inferred from homology"/>
<dbReference type="AlphaFoldDB" id="A0A370X0R7"/>
<name>A0A370X0R7_9GAMM</name>
<dbReference type="GO" id="GO:0044780">
    <property type="term" value="P:bacterial-type flagellum assembly"/>
    <property type="evidence" value="ECO:0007669"/>
    <property type="project" value="InterPro"/>
</dbReference>
<evidence type="ECO:0000256" key="2">
    <source>
        <dbReference type="ARBA" id="ARBA00007703"/>
    </source>
</evidence>
<evidence type="ECO:0000256" key="3">
    <source>
        <dbReference type="ARBA" id="ARBA00022795"/>
    </source>
</evidence>
<dbReference type="InterPro" id="IPR036679">
    <property type="entry name" value="FlgN-like_sf"/>
</dbReference>
<comment type="function">
    <text evidence="1">Required for the efficient initiation of filament assembly.</text>
</comment>
<evidence type="ECO:0000256" key="1">
    <source>
        <dbReference type="ARBA" id="ARBA00002397"/>
    </source>
</evidence>
<comment type="similarity">
    <text evidence="2">Belongs to the FlgN family.</text>
</comment>
<reference evidence="4 5" key="1">
    <citation type="submission" date="2018-07" db="EMBL/GenBank/DDBJ databases">
        <title>Dyella monticola sp. nov. and Dyella psychrodurans sp. nov. isolated from monsoon evergreen broad-leaved forest soil of Dinghu Mountain, China.</title>
        <authorList>
            <person name="Gao Z."/>
            <person name="Qiu L."/>
        </authorList>
    </citation>
    <scope>NUCLEOTIDE SEQUENCE [LARGE SCALE GENOMIC DNA]</scope>
    <source>
        <strain evidence="4 5">4MSK11</strain>
    </source>
</reference>
<comment type="caution">
    <text evidence="4">The sequence shown here is derived from an EMBL/GenBank/DDBJ whole genome shotgun (WGS) entry which is preliminary data.</text>
</comment>
<keyword evidence="4" id="KW-0966">Cell projection</keyword>
<dbReference type="InterPro" id="IPR007809">
    <property type="entry name" value="FlgN-like"/>
</dbReference>
<protein>
    <submittedName>
        <fullName evidence="4">Flagellar protein FlgN</fullName>
    </submittedName>
</protein>
<dbReference type="RefSeq" id="WP_115479036.1">
    <property type="nucleotide sequence ID" value="NZ_QRBF01000006.1"/>
</dbReference>
<evidence type="ECO:0000313" key="4">
    <source>
        <dbReference type="EMBL" id="RDS81880.1"/>
    </source>
</evidence>